<dbReference type="AlphaFoldDB" id="A0A2P2J0J5"/>
<protein>
    <submittedName>
        <fullName evidence="2">Uncharacterized protein</fullName>
    </submittedName>
</protein>
<evidence type="ECO:0000313" key="2">
    <source>
        <dbReference type="EMBL" id="MBW86982.1"/>
    </source>
</evidence>
<reference evidence="2" key="1">
    <citation type="submission" date="2018-02" db="EMBL/GenBank/DDBJ databases">
        <title>Rhizophora mucronata_Transcriptome.</title>
        <authorList>
            <person name="Meera S.P."/>
            <person name="Sreeshan A."/>
            <person name="Augustine A."/>
        </authorList>
    </citation>
    <scope>NUCLEOTIDE SEQUENCE</scope>
    <source>
        <tissue evidence="2">Leaf</tissue>
    </source>
</reference>
<feature type="region of interest" description="Disordered" evidence="1">
    <location>
        <begin position="1"/>
        <end position="20"/>
    </location>
</feature>
<accession>A0A2P2J0J5</accession>
<dbReference type="EMBL" id="GGEC01006499">
    <property type="protein sequence ID" value="MBW86982.1"/>
    <property type="molecule type" value="Transcribed_RNA"/>
</dbReference>
<name>A0A2P2J0J5_RHIMU</name>
<organism evidence="2">
    <name type="scientific">Rhizophora mucronata</name>
    <name type="common">Asiatic mangrove</name>
    <dbReference type="NCBI Taxonomy" id="61149"/>
    <lineage>
        <taxon>Eukaryota</taxon>
        <taxon>Viridiplantae</taxon>
        <taxon>Streptophyta</taxon>
        <taxon>Embryophyta</taxon>
        <taxon>Tracheophyta</taxon>
        <taxon>Spermatophyta</taxon>
        <taxon>Magnoliopsida</taxon>
        <taxon>eudicotyledons</taxon>
        <taxon>Gunneridae</taxon>
        <taxon>Pentapetalae</taxon>
        <taxon>rosids</taxon>
        <taxon>fabids</taxon>
        <taxon>Malpighiales</taxon>
        <taxon>Rhizophoraceae</taxon>
        <taxon>Rhizophora</taxon>
    </lineage>
</organism>
<evidence type="ECO:0000256" key="1">
    <source>
        <dbReference type="SAM" id="MobiDB-lite"/>
    </source>
</evidence>
<proteinExistence type="predicted"/>
<sequence>MPQKNKKREKENPHHNAANNDTTTFICCPHIEIIPHKHGHFDHCLTILWIMGN</sequence>